<dbReference type="PANTHER" id="PTHR30614">
    <property type="entry name" value="MEMBRANE COMPONENT OF AMINO ACID ABC TRANSPORTER"/>
    <property type="match status" value="1"/>
</dbReference>
<dbReference type="Pfam" id="PF00528">
    <property type="entry name" value="BPD_transp_1"/>
    <property type="match status" value="1"/>
</dbReference>
<dbReference type="STRING" id="1177982.SAMN04489711_10723"/>
<evidence type="ECO:0000313" key="11">
    <source>
        <dbReference type="Proteomes" id="UP000199119"/>
    </source>
</evidence>
<dbReference type="Proteomes" id="UP000199119">
    <property type="component" value="Unassembled WGS sequence"/>
</dbReference>
<feature type="transmembrane region" description="Helical" evidence="8">
    <location>
        <begin position="183"/>
        <end position="201"/>
    </location>
</feature>
<keyword evidence="5 8" id="KW-0812">Transmembrane</keyword>
<dbReference type="NCBIfam" id="TIGR01726">
    <property type="entry name" value="HEQRo_perm_3TM"/>
    <property type="match status" value="1"/>
</dbReference>
<comment type="subcellular location">
    <subcellularLocation>
        <location evidence="1">Cell inner membrane</location>
        <topology evidence="1">Multi-pass membrane protein</topology>
    </subcellularLocation>
    <subcellularLocation>
        <location evidence="8">Cell membrane</location>
        <topology evidence="8">Multi-pass membrane protein</topology>
    </subcellularLocation>
</comment>
<name>A0A1I2EDP2_9BURK</name>
<dbReference type="OrthoDB" id="7255919at2"/>
<proteinExistence type="inferred from homology"/>
<feature type="domain" description="ABC transmembrane type-1" evidence="9">
    <location>
        <begin position="16"/>
        <end position="204"/>
    </location>
</feature>
<feature type="transmembrane region" description="Helical" evidence="8">
    <location>
        <begin position="52"/>
        <end position="73"/>
    </location>
</feature>
<protein>
    <submittedName>
        <fullName evidence="10">Amino acid ABC transporter membrane protein 2, PAAT family</fullName>
    </submittedName>
</protein>
<evidence type="ECO:0000256" key="6">
    <source>
        <dbReference type="ARBA" id="ARBA00022989"/>
    </source>
</evidence>
<dbReference type="GO" id="GO:0006865">
    <property type="term" value="P:amino acid transport"/>
    <property type="evidence" value="ECO:0007669"/>
    <property type="project" value="TreeGrafter"/>
</dbReference>
<feature type="transmembrane region" description="Helical" evidence="8">
    <location>
        <begin position="16"/>
        <end position="40"/>
    </location>
</feature>
<keyword evidence="4" id="KW-1003">Cell membrane</keyword>
<dbReference type="InterPro" id="IPR035906">
    <property type="entry name" value="MetI-like_sf"/>
</dbReference>
<evidence type="ECO:0000256" key="1">
    <source>
        <dbReference type="ARBA" id="ARBA00004429"/>
    </source>
</evidence>
<dbReference type="RefSeq" id="WP_092939671.1">
    <property type="nucleotide sequence ID" value="NZ_FONX01000007.1"/>
</dbReference>
<dbReference type="GO" id="GO:0043190">
    <property type="term" value="C:ATP-binding cassette (ABC) transporter complex"/>
    <property type="evidence" value="ECO:0007669"/>
    <property type="project" value="InterPro"/>
</dbReference>
<evidence type="ECO:0000256" key="5">
    <source>
        <dbReference type="ARBA" id="ARBA00022692"/>
    </source>
</evidence>
<evidence type="ECO:0000256" key="7">
    <source>
        <dbReference type="ARBA" id="ARBA00023136"/>
    </source>
</evidence>
<evidence type="ECO:0000256" key="8">
    <source>
        <dbReference type="RuleBase" id="RU363032"/>
    </source>
</evidence>
<comment type="similarity">
    <text evidence="2">Belongs to the binding-protein-dependent transport system permease family. HisMQ subfamily.</text>
</comment>
<dbReference type="InterPro" id="IPR043429">
    <property type="entry name" value="ArtM/GltK/GlnP/TcyL/YhdX-like"/>
</dbReference>
<dbReference type="PROSITE" id="PS50928">
    <property type="entry name" value="ABC_TM1"/>
    <property type="match status" value="1"/>
</dbReference>
<evidence type="ECO:0000259" key="9">
    <source>
        <dbReference type="PROSITE" id="PS50928"/>
    </source>
</evidence>
<dbReference type="InterPro" id="IPR000515">
    <property type="entry name" value="MetI-like"/>
</dbReference>
<dbReference type="SUPFAM" id="SSF161098">
    <property type="entry name" value="MetI-like"/>
    <property type="match status" value="1"/>
</dbReference>
<evidence type="ECO:0000256" key="3">
    <source>
        <dbReference type="ARBA" id="ARBA00022448"/>
    </source>
</evidence>
<keyword evidence="6 8" id="KW-1133">Transmembrane helix</keyword>
<accession>A0A1I2EDP2</accession>
<feature type="transmembrane region" description="Helical" evidence="8">
    <location>
        <begin position="85"/>
        <end position="104"/>
    </location>
</feature>
<dbReference type="Gene3D" id="1.10.3720.10">
    <property type="entry name" value="MetI-like"/>
    <property type="match status" value="1"/>
</dbReference>
<dbReference type="EMBL" id="FONX01000007">
    <property type="protein sequence ID" value="SFE90591.1"/>
    <property type="molecule type" value="Genomic_DNA"/>
</dbReference>
<keyword evidence="7 8" id="KW-0472">Membrane</keyword>
<gene>
    <name evidence="10" type="ORF">SAMN04489711_10723</name>
</gene>
<keyword evidence="3 8" id="KW-0813">Transport</keyword>
<keyword evidence="11" id="KW-1185">Reference proteome</keyword>
<dbReference type="GO" id="GO:0022857">
    <property type="term" value="F:transmembrane transporter activity"/>
    <property type="evidence" value="ECO:0007669"/>
    <property type="project" value="InterPro"/>
</dbReference>
<evidence type="ECO:0000256" key="2">
    <source>
        <dbReference type="ARBA" id="ARBA00010072"/>
    </source>
</evidence>
<dbReference type="AlphaFoldDB" id="A0A1I2EDP2"/>
<dbReference type="CDD" id="cd06261">
    <property type="entry name" value="TM_PBP2"/>
    <property type="match status" value="1"/>
</dbReference>
<evidence type="ECO:0000256" key="4">
    <source>
        <dbReference type="ARBA" id="ARBA00022475"/>
    </source>
</evidence>
<organism evidence="10 11">
    <name type="scientific">Paracidovorax wautersii</name>
    <dbReference type="NCBI Taxonomy" id="1177982"/>
    <lineage>
        <taxon>Bacteria</taxon>
        <taxon>Pseudomonadati</taxon>
        <taxon>Pseudomonadota</taxon>
        <taxon>Betaproteobacteria</taxon>
        <taxon>Burkholderiales</taxon>
        <taxon>Comamonadaceae</taxon>
        <taxon>Paracidovorax</taxon>
    </lineage>
</organism>
<sequence>MGFLTASHLAFLFDGLLWTVGLSLLAFAGGGLLGFAVALGRCYGPGWSRLAVSLYIKLVQGTPLLVLLPLAYFGLPSLGLNVPPLTAAALALSIYVSAYLGEIWRGCIESVPRTQAEAAECLALPWHLRVWHVILPQAVKIATPPTVGFMVQIVKNTSLASSIGFVELARAGQIINNSTFEPFGIFMLVAALYFALCYPLSVLSRRLERSFHVAHR</sequence>
<dbReference type="InterPro" id="IPR010065">
    <property type="entry name" value="AA_ABC_transptr_permease_3TM"/>
</dbReference>
<dbReference type="PANTHER" id="PTHR30614:SF34">
    <property type="entry name" value="BLR6398 PROTEIN"/>
    <property type="match status" value="1"/>
</dbReference>
<evidence type="ECO:0000313" key="10">
    <source>
        <dbReference type="EMBL" id="SFE90591.1"/>
    </source>
</evidence>
<reference evidence="11" key="1">
    <citation type="submission" date="2016-10" db="EMBL/GenBank/DDBJ databases">
        <authorList>
            <person name="Varghese N."/>
            <person name="Submissions S."/>
        </authorList>
    </citation>
    <scope>NUCLEOTIDE SEQUENCE [LARGE SCALE GENOMIC DNA]</scope>
    <source>
        <strain evidence="11">DSM 27981</strain>
    </source>
</reference>